<keyword evidence="3" id="KW-0472">Membrane</keyword>
<evidence type="ECO:0000256" key="3">
    <source>
        <dbReference type="SAM" id="Phobius"/>
    </source>
</evidence>
<name>A0A2D2CZV4_METT3</name>
<dbReference type="Proteomes" id="UP000230709">
    <property type="component" value="Chromosome"/>
</dbReference>
<reference evidence="5" key="1">
    <citation type="submission" date="2017-10" db="EMBL/GenBank/DDBJ databases">
        <title>Completed PacBio SMRT sequence of Methylosinus trichosporium OB3b reveals presence of a third large plasmid.</title>
        <authorList>
            <person name="Charles T.C."/>
            <person name="Lynch M.D.J."/>
            <person name="Heil J.R."/>
            <person name="Cheng J."/>
        </authorList>
    </citation>
    <scope>NUCLEOTIDE SEQUENCE [LARGE SCALE GENOMIC DNA]</scope>
    <source>
        <strain evidence="5">OB3b</strain>
    </source>
</reference>
<sequence length="266" mass="29174">MLLNSDEEVGLGAAFRRQRRVLLALMLRNMRTRFFGSGLGFLLAIAWPMTHITAFVAVSVFRGRQAPIGESAALFYATGAATFQAFSYLANFTMRSISSSRPLLGFPSVKLLDAMFAASLLEILSCCTVTLIVLVIGASLGIDVMPRNIEEAFCAYGSAILLGIGIGMLNSIMVMVVPMWMVIFGLARITLYVSSGVLFLPDKLPEPLRSLMGYNPLAQSLEWMRSAYYEGIGVGFLDKPYVLKFGVGAIFLGLVCERFMRGYLLR</sequence>
<dbReference type="KEGG" id="mtw:CQW49_10685"/>
<dbReference type="AlphaFoldDB" id="A0A2D2CZV4"/>
<dbReference type="RefSeq" id="WP_003609952.1">
    <property type="nucleotide sequence ID" value="NZ_ADVE02000001.1"/>
</dbReference>
<dbReference type="EMBL" id="CP023737">
    <property type="protein sequence ID" value="ATQ68291.1"/>
    <property type="molecule type" value="Genomic_DNA"/>
</dbReference>
<protein>
    <submittedName>
        <fullName evidence="4">ABC transporter</fullName>
    </submittedName>
</protein>
<feature type="transmembrane region" description="Helical" evidence="3">
    <location>
        <begin position="114"/>
        <end position="141"/>
    </location>
</feature>
<keyword evidence="3" id="KW-1133">Transmembrane helix</keyword>
<feature type="transmembrane region" description="Helical" evidence="3">
    <location>
        <begin position="153"/>
        <end position="173"/>
    </location>
</feature>
<dbReference type="GO" id="GO:0015920">
    <property type="term" value="P:lipopolysaccharide transport"/>
    <property type="evidence" value="ECO:0007669"/>
    <property type="project" value="TreeGrafter"/>
</dbReference>
<gene>
    <name evidence="4" type="ORF">CQW49_10685</name>
</gene>
<comment type="similarity">
    <text evidence="1">Belongs to the ABC-2 integral membrane protein family.</text>
</comment>
<accession>A0A2D2CZV4</accession>
<evidence type="ECO:0000256" key="2">
    <source>
        <dbReference type="ARBA" id="ARBA00022448"/>
    </source>
</evidence>
<dbReference type="PANTHER" id="PTHR30413:SF10">
    <property type="entry name" value="CAPSULE POLYSACCHARIDE EXPORT INNER-MEMBRANE PROTEIN CTRC"/>
    <property type="match status" value="1"/>
</dbReference>
<feature type="transmembrane region" description="Helical" evidence="3">
    <location>
        <begin position="34"/>
        <end position="61"/>
    </location>
</feature>
<proteinExistence type="inferred from homology"/>
<feature type="transmembrane region" description="Helical" evidence="3">
    <location>
        <begin position="73"/>
        <end position="94"/>
    </location>
</feature>
<keyword evidence="3" id="KW-0812">Transmembrane</keyword>
<dbReference type="PANTHER" id="PTHR30413">
    <property type="entry name" value="INNER MEMBRANE TRANSPORT PERMEASE"/>
    <property type="match status" value="1"/>
</dbReference>
<evidence type="ECO:0000313" key="4">
    <source>
        <dbReference type="EMBL" id="ATQ68291.1"/>
    </source>
</evidence>
<keyword evidence="5" id="KW-1185">Reference proteome</keyword>
<dbReference type="STRING" id="595536.GCA_000178815_03027"/>
<keyword evidence="2" id="KW-0813">Transport</keyword>
<evidence type="ECO:0000313" key="5">
    <source>
        <dbReference type="Proteomes" id="UP000230709"/>
    </source>
</evidence>
<feature type="transmembrane region" description="Helical" evidence="3">
    <location>
        <begin position="179"/>
        <end position="200"/>
    </location>
</feature>
<evidence type="ECO:0000256" key="1">
    <source>
        <dbReference type="ARBA" id="ARBA00007783"/>
    </source>
</evidence>
<organism evidence="4 5">
    <name type="scientific">Methylosinus trichosporium (strain ATCC 35070 / NCIMB 11131 / UNIQEM 75 / OB3b)</name>
    <dbReference type="NCBI Taxonomy" id="595536"/>
    <lineage>
        <taxon>Bacteria</taxon>
        <taxon>Pseudomonadati</taxon>
        <taxon>Pseudomonadota</taxon>
        <taxon>Alphaproteobacteria</taxon>
        <taxon>Hyphomicrobiales</taxon>
        <taxon>Methylocystaceae</taxon>
        <taxon>Methylosinus</taxon>
    </lineage>
</organism>